<evidence type="ECO:0000256" key="1">
    <source>
        <dbReference type="ARBA" id="ARBA00004162"/>
    </source>
</evidence>
<dbReference type="Proteomes" id="UP000008311">
    <property type="component" value="Unassembled WGS sequence"/>
</dbReference>
<evidence type="ECO:0000256" key="5">
    <source>
        <dbReference type="ARBA" id="ARBA00022824"/>
    </source>
</evidence>
<keyword evidence="5" id="KW-0256">Endoplasmic reticulum</keyword>
<sequence>MEELNADSALVPLTAECKVNIQTSNVAIDRLSPDLNLDSVAEDVIDAGHDPRNVNHSDFIKFWLWEDSTSECIIQHAEKVVECMNKKRLDIVMKIEERKLDRDNIIRRLECLMYRYQSLRYNAASHKKKMEPLQLALDKLSFTNNAYHDKAIKSCLFEDEIHFNISCLFYRSGCYSNDEVRRKQVLEEINQLKRTREQVIANAAVKGRIWNSLESKEIIQGKINLAGKESEEIRKKCLEVRARIKLVEKRLEAIDKDVISLQKQLIAANQRKGRAYKSILKLRKQQDEMMQSAPSNV</sequence>
<dbReference type="STRING" id="3988.B9RVY1"/>
<keyword evidence="4" id="KW-0812">Transmembrane</keyword>
<accession>B9RVY1</accession>
<evidence type="ECO:0000256" key="10">
    <source>
        <dbReference type="SAM" id="Coils"/>
    </source>
</evidence>
<feature type="coiled-coil region" evidence="10">
    <location>
        <begin position="175"/>
        <end position="202"/>
    </location>
</feature>
<keyword evidence="7 10" id="KW-0175">Coiled coil</keyword>
<evidence type="ECO:0000256" key="2">
    <source>
        <dbReference type="ARBA" id="ARBA00004389"/>
    </source>
</evidence>
<proteinExistence type="inferred from homology"/>
<evidence type="ECO:0000256" key="7">
    <source>
        <dbReference type="ARBA" id="ARBA00023054"/>
    </source>
</evidence>
<reference evidence="12" key="1">
    <citation type="journal article" date="2010" name="Nat. Biotechnol.">
        <title>Draft genome sequence of the oilseed species Ricinus communis.</title>
        <authorList>
            <person name="Chan A.P."/>
            <person name="Crabtree J."/>
            <person name="Zhao Q."/>
            <person name="Lorenzi H."/>
            <person name="Orvis J."/>
            <person name="Puiu D."/>
            <person name="Melake-Berhan A."/>
            <person name="Jones K.M."/>
            <person name="Redman J."/>
            <person name="Chen G."/>
            <person name="Cahoon E.B."/>
            <person name="Gedil M."/>
            <person name="Stanke M."/>
            <person name="Haas B.J."/>
            <person name="Wortman J.R."/>
            <person name="Fraser-Liggett C.M."/>
            <person name="Ravel J."/>
            <person name="Rabinowicz P.D."/>
        </authorList>
    </citation>
    <scope>NUCLEOTIDE SEQUENCE [LARGE SCALE GENOMIC DNA]</scope>
    <source>
        <strain evidence="12">cv. Hale</strain>
    </source>
</reference>
<dbReference type="EMBL" id="EQ973822">
    <property type="protein sequence ID" value="EEF44418.1"/>
    <property type="molecule type" value="Genomic_DNA"/>
</dbReference>
<dbReference type="PANTHER" id="PTHR32219">
    <property type="entry name" value="RNA-BINDING PROTEIN YLMH-RELATED"/>
    <property type="match status" value="1"/>
</dbReference>
<evidence type="ECO:0000313" key="11">
    <source>
        <dbReference type="EMBL" id="EEF44418.1"/>
    </source>
</evidence>
<keyword evidence="3" id="KW-1003">Cell membrane</keyword>
<comment type="similarity">
    <text evidence="9">Belongs to the plant Proton pump-interactor protein family.</text>
</comment>
<keyword evidence="12" id="KW-1185">Reference proteome</keyword>
<evidence type="ECO:0000256" key="4">
    <source>
        <dbReference type="ARBA" id="ARBA00022692"/>
    </source>
</evidence>
<dbReference type="PANTHER" id="PTHR32219:SF16">
    <property type="entry name" value="CORE-2_I-BRANCHING BETA-1,6-N-ACETYLGLUCOSAMINYLTRANSFERASE FAMILY PROTEIN"/>
    <property type="match status" value="1"/>
</dbReference>
<dbReference type="GO" id="GO:0005789">
    <property type="term" value="C:endoplasmic reticulum membrane"/>
    <property type="evidence" value="ECO:0007669"/>
    <property type="project" value="UniProtKB-SubCell"/>
</dbReference>
<evidence type="ECO:0000256" key="3">
    <source>
        <dbReference type="ARBA" id="ARBA00022475"/>
    </source>
</evidence>
<evidence type="ECO:0000256" key="8">
    <source>
        <dbReference type="ARBA" id="ARBA00023136"/>
    </source>
</evidence>
<name>B9RVY1_RICCO</name>
<dbReference type="InterPro" id="IPR055282">
    <property type="entry name" value="PPI1-4"/>
</dbReference>
<evidence type="ECO:0000256" key="9">
    <source>
        <dbReference type="ARBA" id="ARBA00038080"/>
    </source>
</evidence>
<keyword evidence="8" id="KW-0472">Membrane</keyword>
<protein>
    <submittedName>
        <fullName evidence="11">Uncharacterized protein</fullName>
    </submittedName>
</protein>
<dbReference type="AlphaFoldDB" id="B9RVY1"/>
<dbReference type="GO" id="GO:0005886">
    <property type="term" value="C:plasma membrane"/>
    <property type="evidence" value="ECO:0007669"/>
    <property type="project" value="UniProtKB-SubCell"/>
</dbReference>
<evidence type="ECO:0000256" key="6">
    <source>
        <dbReference type="ARBA" id="ARBA00022989"/>
    </source>
</evidence>
<feature type="coiled-coil region" evidence="10">
    <location>
        <begin position="244"/>
        <end position="271"/>
    </location>
</feature>
<dbReference type="InParanoid" id="B9RVY1"/>
<comment type="subcellular location">
    <subcellularLocation>
        <location evidence="1">Cell membrane</location>
        <topology evidence="1">Single-pass membrane protein</topology>
    </subcellularLocation>
    <subcellularLocation>
        <location evidence="2">Endoplasmic reticulum membrane</location>
        <topology evidence="2">Single-pass membrane protein</topology>
    </subcellularLocation>
</comment>
<organism evidence="11 12">
    <name type="scientific">Ricinus communis</name>
    <name type="common">Castor bean</name>
    <dbReference type="NCBI Taxonomy" id="3988"/>
    <lineage>
        <taxon>Eukaryota</taxon>
        <taxon>Viridiplantae</taxon>
        <taxon>Streptophyta</taxon>
        <taxon>Embryophyta</taxon>
        <taxon>Tracheophyta</taxon>
        <taxon>Spermatophyta</taxon>
        <taxon>Magnoliopsida</taxon>
        <taxon>eudicotyledons</taxon>
        <taxon>Gunneridae</taxon>
        <taxon>Pentapetalae</taxon>
        <taxon>rosids</taxon>
        <taxon>fabids</taxon>
        <taxon>Malpighiales</taxon>
        <taxon>Euphorbiaceae</taxon>
        <taxon>Acalyphoideae</taxon>
        <taxon>Acalypheae</taxon>
        <taxon>Ricinus</taxon>
    </lineage>
</organism>
<keyword evidence="6" id="KW-1133">Transmembrane helix</keyword>
<gene>
    <name evidence="11" type="ORF">RCOM_1174050</name>
</gene>
<evidence type="ECO:0000313" key="12">
    <source>
        <dbReference type="Proteomes" id="UP000008311"/>
    </source>
</evidence>